<dbReference type="SMART" id="SM00612">
    <property type="entry name" value="Kelch"/>
    <property type="match status" value="3"/>
</dbReference>
<gene>
    <name evidence="2" type="ORF">RJ640_029330</name>
</gene>
<dbReference type="SUPFAM" id="SSF81383">
    <property type="entry name" value="F-box domain"/>
    <property type="match status" value="1"/>
</dbReference>
<evidence type="ECO:0000313" key="3">
    <source>
        <dbReference type="Proteomes" id="UP001187471"/>
    </source>
</evidence>
<dbReference type="CDD" id="cd22152">
    <property type="entry name" value="F-box_AtAFR-like"/>
    <property type="match status" value="1"/>
</dbReference>
<dbReference type="PANTHER" id="PTHR46407:SF4">
    <property type="entry name" value="F-BOX DOMAIN-CONTAINING PROTEIN"/>
    <property type="match status" value="1"/>
</dbReference>
<dbReference type="InterPro" id="IPR036047">
    <property type="entry name" value="F-box-like_dom_sf"/>
</dbReference>
<dbReference type="InterPro" id="IPR001810">
    <property type="entry name" value="F-box_dom"/>
</dbReference>
<proteinExistence type="predicted"/>
<comment type="caution">
    <text evidence="2">The sequence shown here is derived from an EMBL/GenBank/DDBJ whole genome shotgun (WGS) entry which is preliminary data.</text>
</comment>
<dbReference type="InterPro" id="IPR044595">
    <property type="entry name" value="KMD1-4"/>
</dbReference>
<evidence type="ECO:0000313" key="2">
    <source>
        <dbReference type="EMBL" id="KAK2985373.1"/>
    </source>
</evidence>
<dbReference type="Gene3D" id="2.120.10.80">
    <property type="entry name" value="Kelch-type beta propeller"/>
    <property type="match status" value="1"/>
</dbReference>
<accession>A0AA88RG84</accession>
<protein>
    <recommendedName>
        <fullName evidence="1">F-box domain-containing protein</fullName>
    </recommendedName>
</protein>
<dbReference type="InterPro" id="IPR015915">
    <property type="entry name" value="Kelch-typ_b-propeller"/>
</dbReference>
<dbReference type="Pfam" id="PF24681">
    <property type="entry name" value="Kelch_KLHDC2_KLHL20_DRC7"/>
    <property type="match status" value="1"/>
</dbReference>
<evidence type="ECO:0000259" key="1">
    <source>
        <dbReference type="SMART" id="SM00256"/>
    </source>
</evidence>
<dbReference type="GO" id="GO:0080037">
    <property type="term" value="P:negative regulation of cytokinin-activated signaling pathway"/>
    <property type="evidence" value="ECO:0007669"/>
    <property type="project" value="InterPro"/>
</dbReference>
<dbReference type="PANTHER" id="PTHR46407">
    <property type="entry name" value="OS02G0208700 PROTEIN"/>
    <property type="match status" value="1"/>
</dbReference>
<reference evidence="2" key="1">
    <citation type="submission" date="2022-12" db="EMBL/GenBank/DDBJ databases">
        <title>Draft genome assemblies for two species of Escallonia (Escalloniales).</title>
        <authorList>
            <person name="Chanderbali A."/>
            <person name="Dervinis C."/>
            <person name="Anghel I."/>
            <person name="Soltis D."/>
            <person name="Soltis P."/>
            <person name="Zapata F."/>
        </authorList>
    </citation>
    <scope>NUCLEOTIDE SEQUENCE</scope>
    <source>
        <strain evidence="2">UCBG92.1500</strain>
        <tissue evidence="2">Leaf</tissue>
    </source>
</reference>
<name>A0AA88RG84_9ASTE</name>
<keyword evidence="3" id="KW-1185">Reference proteome</keyword>
<dbReference type="Pfam" id="PF00646">
    <property type="entry name" value="F-box"/>
    <property type="match status" value="1"/>
</dbReference>
<dbReference type="EMBL" id="JAVXUO010001164">
    <property type="protein sequence ID" value="KAK2985373.1"/>
    <property type="molecule type" value="Genomic_DNA"/>
</dbReference>
<dbReference type="InterPro" id="IPR006652">
    <property type="entry name" value="Kelch_1"/>
</dbReference>
<dbReference type="SUPFAM" id="SSF117281">
    <property type="entry name" value="Kelch motif"/>
    <property type="match status" value="1"/>
</dbReference>
<organism evidence="2 3">
    <name type="scientific">Escallonia rubra</name>
    <dbReference type="NCBI Taxonomy" id="112253"/>
    <lineage>
        <taxon>Eukaryota</taxon>
        <taxon>Viridiplantae</taxon>
        <taxon>Streptophyta</taxon>
        <taxon>Embryophyta</taxon>
        <taxon>Tracheophyta</taxon>
        <taxon>Spermatophyta</taxon>
        <taxon>Magnoliopsida</taxon>
        <taxon>eudicotyledons</taxon>
        <taxon>Gunneridae</taxon>
        <taxon>Pentapetalae</taxon>
        <taxon>asterids</taxon>
        <taxon>campanulids</taxon>
        <taxon>Escalloniales</taxon>
        <taxon>Escalloniaceae</taxon>
        <taxon>Escallonia</taxon>
    </lineage>
</organism>
<dbReference type="Proteomes" id="UP001187471">
    <property type="component" value="Unassembled WGS sequence"/>
</dbReference>
<feature type="domain" description="F-box" evidence="1">
    <location>
        <begin position="13"/>
        <end position="53"/>
    </location>
</feature>
<dbReference type="AlphaFoldDB" id="A0AA88RG84"/>
<dbReference type="SMART" id="SM00256">
    <property type="entry name" value="FBOX"/>
    <property type="match status" value="1"/>
</dbReference>
<sequence>MKQQDFTELIPGLPEEIALDCLTRLHYTTHGVSSRVSHRWRELLQSRDFYYHRKLTGHTRRVACLIQSLPAQAESGGSKSVGQPSYGVSVYDPASGTWDRVEPVPKYPDGLPLFCQVASTEGKLVVMGGWDPASWDPVREVFVYEFATRKWTQRRDMPAKRSFFAVGASGGRVYVAGGHDDSKNALRSAWAYDVYKDEWSELNRMSEERDECEGIMIGSEFVVVSGYDTDSQGRFKSSAESYNIDTGEWSRVEDAWRVSQCPRSCVAVDKSGDLTCWAESDSAVRVGACGVDMGDQTIVTGSAYQGAPQGFFQMDRKGGQNGKLVRLEVPDQFSGFVQSGCCVEM</sequence>
<dbReference type="GO" id="GO:2000762">
    <property type="term" value="P:regulation of phenylpropanoid metabolic process"/>
    <property type="evidence" value="ECO:0007669"/>
    <property type="project" value="InterPro"/>
</dbReference>